<feature type="domain" description="4Fe-4S ferredoxin-type" evidence="9">
    <location>
        <begin position="35"/>
        <end position="64"/>
    </location>
</feature>
<dbReference type="AlphaFoldDB" id="A0A0W8E768"/>
<keyword evidence="5" id="KW-0274">FAD</keyword>
<evidence type="ECO:0000256" key="5">
    <source>
        <dbReference type="ARBA" id="ARBA00022827"/>
    </source>
</evidence>
<evidence type="ECO:0000256" key="2">
    <source>
        <dbReference type="ARBA" id="ARBA00006561"/>
    </source>
</evidence>
<evidence type="ECO:0000313" key="10">
    <source>
        <dbReference type="EMBL" id="KUG04487.1"/>
    </source>
</evidence>
<comment type="cofactor">
    <cofactor evidence="1">
        <name>FAD</name>
        <dbReference type="ChEBI" id="CHEBI:57692"/>
    </cofactor>
</comment>
<evidence type="ECO:0000256" key="4">
    <source>
        <dbReference type="ARBA" id="ARBA00022723"/>
    </source>
</evidence>
<dbReference type="SUPFAM" id="SSF51905">
    <property type="entry name" value="FAD/NAD(P)-binding domain"/>
    <property type="match status" value="1"/>
</dbReference>
<dbReference type="PROSITE" id="PS51379">
    <property type="entry name" value="4FE4S_FER_2"/>
    <property type="match status" value="4"/>
</dbReference>
<sequence>MVAVAQHPNIEMMTYSEVVKISGYIGNFNVQVKKKAKYVDWDLCTGCGLCTEKCPTKKLKDEFDLGMGLRPAIHKVFPQAVPGKPYIDPDNCRKMTEDKCGVCEKICPTKAIKFDDKDEYIDLEIGAIVMATGYDLFNWEEAYGEYGYGRYPDVISGLHFERLVSAGGPTLGHIKRPSDGKEPKSVAFIKCVGSRDDTKGKSYCSRACCMYTAKHAYQVKTKIEDSEAYVFYMDVRTGGKNYEEFYQRSLNAGATYIRGRVSKIYPKGDKLVLKSEDTLIGRPIEVEVDLVVLATAMVPAAGSLDLAKTIGFSTDKDGWYQEAHPKLQPVETFSAGVYLAGACQGPKDIPDSVAQASAAAVKVCGLFSKTELATEPMTSEVDIVKCSGCALCVPICPYNAISLKEIQERGGHGHGPFTRTVAEVNSSLCQGCGACIPACRTAALNLKGYTDEQLVSEVDALCL</sequence>
<comment type="similarity">
    <text evidence="2">Belongs to the HdrA family.</text>
</comment>
<keyword evidence="8" id="KW-0411">Iron-sulfur</keyword>
<dbReference type="PANTHER" id="PTHR43498:SF1">
    <property type="entry name" value="COB--COM HETERODISULFIDE REDUCTASE IRON-SULFUR SUBUNIT A"/>
    <property type="match status" value="1"/>
</dbReference>
<dbReference type="EC" id="1.8.98.1" evidence="10"/>
<keyword evidence="6 10" id="KW-0560">Oxidoreductase</keyword>
<evidence type="ECO:0000256" key="7">
    <source>
        <dbReference type="ARBA" id="ARBA00023004"/>
    </source>
</evidence>
<gene>
    <name evidence="10" type="ORF">ASZ90_018076</name>
</gene>
<dbReference type="Pfam" id="PF12838">
    <property type="entry name" value="Fer4_7"/>
    <property type="match status" value="1"/>
</dbReference>
<accession>A0A0W8E768</accession>
<dbReference type="InterPro" id="IPR017896">
    <property type="entry name" value="4Fe4S_Fe-S-bd"/>
</dbReference>
<dbReference type="Gene3D" id="3.30.70.20">
    <property type="match status" value="3"/>
</dbReference>
<dbReference type="InterPro" id="IPR017900">
    <property type="entry name" value="4Fe4S_Fe_S_CS"/>
</dbReference>
<feature type="domain" description="4Fe-4S ferredoxin-type" evidence="9">
    <location>
        <begin position="83"/>
        <end position="117"/>
    </location>
</feature>
<dbReference type="GO" id="GO:0051539">
    <property type="term" value="F:4 iron, 4 sulfur cluster binding"/>
    <property type="evidence" value="ECO:0007669"/>
    <property type="project" value="UniProtKB-KW"/>
</dbReference>
<dbReference type="SUPFAM" id="SSF54862">
    <property type="entry name" value="4Fe-4S ferredoxins"/>
    <property type="match status" value="2"/>
</dbReference>
<dbReference type="InterPro" id="IPR039650">
    <property type="entry name" value="HdrA-like"/>
</dbReference>
<evidence type="ECO:0000256" key="3">
    <source>
        <dbReference type="ARBA" id="ARBA00022485"/>
    </source>
</evidence>
<dbReference type="GO" id="GO:0051912">
    <property type="term" value="F:CoB--CoM heterodisulfide reductase activity"/>
    <property type="evidence" value="ECO:0007669"/>
    <property type="project" value="UniProtKB-EC"/>
</dbReference>
<proteinExistence type="inferred from homology"/>
<dbReference type="PANTHER" id="PTHR43498">
    <property type="entry name" value="FERREDOXIN:COB-COM HETERODISULFIDE REDUCTASE SUBUNIT A"/>
    <property type="match status" value="1"/>
</dbReference>
<dbReference type="Gene3D" id="3.50.50.60">
    <property type="entry name" value="FAD/NAD(P)-binding domain"/>
    <property type="match status" value="1"/>
</dbReference>
<evidence type="ECO:0000256" key="1">
    <source>
        <dbReference type="ARBA" id="ARBA00001974"/>
    </source>
</evidence>
<keyword evidence="7" id="KW-0408">Iron</keyword>
<keyword evidence="3" id="KW-0004">4Fe-4S</keyword>
<dbReference type="EMBL" id="LNQE01001846">
    <property type="protein sequence ID" value="KUG04487.1"/>
    <property type="molecule type" value="Genomic_DNA"/>
</dbReference>
<evidence type="ECO:0000256" key="6">
    <source>
        <dbReference type="ARBA" id="ARBA00023002"/>
    </source>
</evidence>
<keyword evidence="5" id="KW-0285">Flavoprotein</keyword>
<evidence type="ECO:0000259" key="9">
    <source>
        <dbReference type="PROSITE" id="PS51379"/>
    </source>
</evidence>
<name>A0A0W8E768_9ZZZZ</name>
<dbReference type="GO" id="GO:0046872">
    <property type="term" value="F:metal ion binding"/>
    <property type="evidence" value="ECO:0007669"/>
    <property type="project" value="UniProtKB-KW"/>
</dbReference>
<protein>
    <submittedName>
        <fullName evidence="10">Cob--com heterodisulfide reductase subunit a</fullName>
        <ecNumber evidence="10">1.8.98.1</ecNumber>
    </submittedName>
</protein>
<dbReference type="Pfam" id="PF00037">
    <property type="entry name" value="Fer4"/>
    <property type="match status" value="1"/>
</dbReference>
<keyword evidence="4" id="KW-0479">Metal-binding</keyword>
<evidence type="ECO:0000256" key="8">
    <source>
        <dbReference type="ARBA" id="ARBA00023014"/>
    </source>
</evidence>
<dbReference type="PROSITE" id="PS00198">
    <property type="entry name" value="4FE4S_FER_1"/>
    <property type="match status" value="2"/>
</dbReference>
<feature type="domain" description="4Fe-4S ferredoxin-type" evidence="9">
    <location>
        <begin position="420"/>
        <end position="449"/>
    </location>
</feature>
<reference evidence="10" key="1">
    <citation type="journal article" date="2015" name="Proc. Natl. Acad. Sci. U.S.A.">
        <title>Networks of energetic and metabolic interactions define dynamics in microbial communities.</title>
        <authorList>
            <person name="Embree M."/>
            <person name="Liu J.K."/>
            <person name="Al-Bassam M.M."/>
            <person name="Zengler K."/>
        </authorList>
    </citation>
    <scope>NUCLEOTIDE SEQUENCE</scope>
</reference>
<feature type="domain" description="4Fe-4S ferredoxin-type" evidence="9">
    <location>
        <begin position="377"/>
        <end position="406"/>
    </location>
</feature>
<comment type="caution">
    <text evidence="10">The sequence shown here is derived from an EMBL/GenBank/DDBJ whole genome shotgun (WGS) entry which is preliminary data.</text>
</comment>
<organism evidence="10">
    <name type="scientific">hydrocarbon metagenome</name>
    <dbReference type="NCBI Taxonomy" id="938273"/>
    <lineage>
        <taxon>unclassified sequences</taxon>
        <taxon>metagenomes</taxon>
        <taxon>ecological metagenomes</taxon>
    </lineage>
</organism>
<dbReference type="InterPro" id="IPR036188">
    <property type="entry name" value="FAD/NAD-bd_sf"/>
</dbReference>